<feature type="region of interest" description="Disordered" evidence="13">
    <location>
        <begin position="95"/>
        <end position="126"/>
    </location>
</feature>
<reference evidence="16" key="2">
    <citation type="submission" date="2025-08" db="UniProtKB">
        <authorList>
            <consortium name="RefSeq"/>
        </authorList>
    </citation>
    <scope>IDENTIFICATION</scope>
    <source>
        <strain evidence="16">S238N-H82</strain>
        <tissue evidence="16">Testes</tissue>
    </source>
</reference>
<keyword evidence="15" id="KW-1185">Reference proteome</keyword>
<evidence type="ECO:0000256" key="6">
    <source>
        <dbReference type="ARBA" id="ARBA00022801"/>
    </source>
</evidence>
<evidence type="ECO:0000256" key="7">
    <source>
        <dbReference type="ARBA" id="ARBA00022807"/>
    </source>
</evidence>
<dbReference type="InterPro" id="IPR028889">
    <property type="entry name" value="USP"/>
</dbReference>
<dbReference type="InterPro" id="IPR038765">
    <property type="entry name" value="Papain-like_cys_pep_sf"/>
</dbReference>
<feature type="compositionally biased region" description="Basic and acidic residues" evidence="13">
    <location>
        <begin position="600"/>
        <end position="613"/>
    </location>
</feature>
<keyword evidence="4" id="KW-0645">Protease</keyword>
<dbReference type="Gene3D" id="3.90.70.10">
    <property type="entry name" value="Cysteine proteinases"/>
    <property type="match status" value="1"/>
</dbReference>
<keyword evidence="7" id="KW-0788">Thiol protease</keyword>
<sequence length="1193" mass="133538">MSHCIESEHLKRSMPALHFANDMSRGHITEKLSSSLRRKVESVEPADFDSQFQETVSAAAKQVLLQKVEFTPARKPFSYELDKLKSKYIRLNPSATSSKALETENSPSGSRSKMEGKHMPDDGIPPPKRVLFAPDKLRIQWDKVAKVGVGLDNMGNTCFLNSVIQCLSYTAPLVNHLMSEHQQSCRVSDWCMMCELGRHLHRVFNNSNAHSIRPMTIINRLKSIAKTMQFGRQEDAHEFFMSVVNAMQRACLMNCNINPNKNVDTSTANTTIVYQVFSGYCRSQVRCCRCSNLSNTFDPFLDLPLDIRGSSVQQCLERYVRAEQMSDENAYSCEKCKRKCQAVKKLSIHRAPNVLTISLKRFNNMGLKVTKEVQYSETMNLRAYMSQEGPPVIYKLYAVLVHQGFSCHGGHYYCFIKAPNGVWHMMNDSLVGSLFIIVRQVGLNTVLSQQAYLLFYIRIPSKETGASSAATTGSAPVKIVKNGPQGIAKTKVNTTVTSGVQRHAFIGPQLPSHMKKTQEAKTNGTVSNGPLGTHVPRQSTPVHKPQAAAPTPKTIPAPPKVEKKSSIFRPSSIPPQSQREKLAFSIKKLSVQPAAAPTAKPEKAQSQQKKEEGLTNGVGTATAKVNGHNGSVATHSSGTIVPYSDEESSDSDGESRNGHIAVNDKTSTNGSVQTQAEDSEKQQKLVEHAQPSPTTSDSKTVNVAPSSTSTATKEQNEHPAETPGNGAKSEGPANPEQERVNGHSVGKSDEETKDEEANDSAQQTVAPFAGFRRNRVRSSSGEWTVDDVKHLPNPPSNLTEGMSPAARVSALESKDKVGDSQVAGNGLDDKTKATESQTHHNNVSKIKANHNGTHPQKKLSEASLVSGKRDHSSDDHHQDHGKKLKTEGSGSISRDTFSHSDYNTVGTNGTASRSGSSDKESSSSSRHYSNDSGYLSVQHSETRDSRKDPEAQRKRRHSDSEDSDDSGYEKKRKKHRDHHHHHRLVEKVSRKHKKHKKKKKKHEKERDEHKLNTAARTDNKTQRKHKRNYEDDSLDQDSDKKKHHQYEKRPEKQVISQRWDKDVRDGYRRFNDSERSSKSSSWDGRMTSSSRSIDELLERSNNKGYGAKVLSWDGDRSYVNREADRDRHFHRGVRDEWDEELDKGKTKKVKSHRSEHYRRPFNVFQKISDARHKYKAHRDGYSKLQPSHSWHGH</sequence>
<organism evidence="15 16">
    <name type="scientific">Branchiostoma floridae</name>
    <name type="common">Florida lancelet</name>
    <name type="synonym">Amphioxus</name>
    <dbReference type="NCBI Taxonomy" id="7739"/>
    <lineage>
        <taxon>Eukaryota</taxon>
        <taxon>Metazoa</taxon>
        <taxon>Chordata</taxon>
        <taxon>Cephalochordata</taxon>
        <taxon>Leptocardii</taxon>
        <taxon>Amphioxiformes</taxon>
        <taxon>Branchiostomatidae</taxon>
        <taxon>Branchiostoma</taxon>
    </lineage>
</organism>
<proteinExistence type="inferred from homology"/>
<dbReference type="InterPro" id="IPR050164">
    <property type="entry name" value="Peptidase_C19"/>
</dbReference>
<evidence type="ECO:0000256" key="13">
    <source>
        <dbReference type="SAM" id="MobiDB-lite"/>
    </source>
</evidence>
<reference evidence="15" key="1">
    <citation type="journal article" date="2020" name="Nat. Ecol. Evol.">
        <title>Deeply conserved synteny resolves early events in vertebrate evolution.</title>
        <authorList>
            <person name="Simakov O."/>
            <person name="Marletaz F."/>
            <person name="Yue J.X."/>
            <person name="O'Connell B."/>
            <person name="Jenkins J."/>
            <person name="Brandt A."/>
            <person name="Calef R."/>
            <person name="Tung C.H."/>
            <person name="Huang T.K."/>
            <person name="Schmutz J."/>
            <person name="Satoh N."/>
            <person name="Yu J.K."/>
            <person name="Putnam N.H."/>
            <person name="Green R.E."/>
            <person name="Rokhsar D.S."/>
        </authorList>
    </citation>
    <scope>NUCLEOTIDE SEQUENCE [LARGE SCALE GENOMIC DNA]</scope>
    <source>
        <strain evidence="15">S238N-H82</strain>
    </source>
</reference>
<dbReference type="InterPro" id="IPR018200">
    <property type="entry name" value="USP_CS"/>
</dbReference>
<gene>
    <name evidence="16" type="primary">LOC118428555</name>
</gene>
<dbReference type="Pfam" id="PF00443">
    <property type="entry name" value="UCH"/>
    <property type="match status" value="1"/>
</dbReference>
<evidence type="ECO:0000256" key="4">
    <source>
        <dbReference type="ARBA" id="ARBA00022670"/>
    </source>
</evidence>
<evidence type="ECO:0000259" key="14">
    <source>
        <dbReference type="PROSITE" id="PS50235"/>
    </source>
</evidence>
<dbReference type="GO" id="GO:0005829">
    <property type="term" value="C:cytosol"/>
    <property type="evidence" value="ECO:0000318"/>
    <property type="project" value="GO_Central"/>
</dbReference>
<dbReference type="SUPFAM" id="SSF54001">
    <property type="entry name" value="Cysteine proteinases"/>
    <property type="match status" value="1"/>
</dbReference>
<dbReference type="PANTHER" id="PTHR24006:SF758">
    <property type="entry name" value="UBIQUITIN CARBOXYL-TERMINAL HYDROLASE 36"/>
    <property type="match status" value="1"/>
</dbReference>
<feature type="compositionally biased region" description="Polar residues" evidence="13">
    <location>
        <begin position="95"/>
        <end position="111"/>
    </location>
</feature>
<feature type="compositionally biased region" description="Basic and acidic residues" evidence="13">
    <location>
        <begin position="867"/>
        <end position="878"/>
    </location>
</feature>
<dbReference type="PROSITE" id="PS50235">
    <property type="entry name" value="USP_3"/>
    <property type="match status" value="1"/>
</dbReference>
<dbReference type="InterPro" id="IPR001394">
    <property type="entry name" value="Peptidase_C19_UCH"/>
</dbReference>
<dbReference type="GO" id="GO:0016579">
    <property type="term" value="P:protein deubiquitination"/>
    <property type="evidence" value="ECO:0007669"/>
    <property type="project" value="InterPro"/>
</dbReference>
<dbReference type="GeneID" id="118428555"/>
<evidence type="ECO:0000256" key="1">
    <source>
        <dbReference type="ARBA" id="ARBA00000707"/>
    </source>
</evidence>
<feature type="region of interest" description="Disordered" evidence="13">
    <location>
        <begin position="591"/>
        <end position="1095"/>
    </location>
</feature>
<feature type="compositionally biased region" description="Basic and acidic residues" evidence="13">
    <location>
        <begin position="736"/>
        <end position="750"/>
    </location>
</feature>
<comment type="similarity">
    <text evidence="2">Belongs to the peptidase C19 family.</text>
</comment>
<evidence type="ECO:0000256" key="11">
    <source>
        <dbReference type="ARBA" id="ARBA00042420"/>
    </source>
</evidence>
<feature type="region of interest" description="Disordered" evidence="13">
    <location>
        <begin position="1174"/>
        <end position="1193"/>
    </location>
</feature>
<dbReference type="PROSITE" id="PS00972">
    <property type="entry name" value="USP_1"/>
    <property type="match status" value="1"/>
</dbReference>
<feature type="domain" description="USP" evidence="14">
    <location>
        <begin position="149"/>
        <end position="459"/>
    </location>
</feature>
<evidence type="ECO:0000256" key="2">
    <source>
        <dbReference type="ARBA" id="ARBA00009085"/>
    </source>
</evidence>
<dbReference type="Proteomes" id="UP000001554">
    <property type="component" value="Chromosome 13"/>
</dbReference>
<dbReference type="GO" id="GO:0042981">
    <property type="term" value="P:regulation of apoptotic process"/>
    <property type="evidence" value="ECO:0000318"/>
    <property type="project" value="GO_Central"/>
</dbReference>
<dbReference type="PROSITE" id="PS00973">
    <property type="entry name" value="USP_2"/>
    <property type="match status" value="1"/>
</dbReference>
<feature type="compositionally biased region" description="Polar residues" evidence="13">
    <location>
        <begin position="628"/>
        <end position="639"/>
    </location>
</feature>
<evidence type="ECO:0000313" key="16">
    <source>
        <dbReference type="RefSeq" id="XP_035694543.1"/>
    </source>
</evidence>
<evidence type="ECO:0000256" key="5">
    <source>
        <dbReference type="ARBA" id="ARBA00022786"/>
    </source>
</evidence>
<feature type="compositionally biased region" description="Low complexity" evidence="13">
    <location>
        <begin position="922"/>
        <end position="934"/>
    </location>
</feature>
<feature type="region of interest" description="Disordered" evidence="13">
    <location>
        <begin position="511"/>
        <end position="579"/>
    </location>
</feature>
<dbReference type="GO" id="GO:0004843">
    <property type="term" value="F:cysteine-type deubiquitinase activity"/>
    <property type="evidence" value="ECO:0000318"/>
    <property type="project" value="GO_Central"/>
</dbReference>
<feature type="compositionally biased region" description="Polar residues" evidence="13">
    <location>
        <begin position="888"/>
        <end position="911"/>
    </location>
</feature>
<evidence type="ECO:0000256" key="9">
    <source>
        <dbReference type="ARBA" id="ARBA00041300"/>
    </source>
</evidence>
<dbReference type="AlphaFoldDB" id="A0A9J7M4Y1"/>
<keyword evidence="6" id="KW-0378">Hydrolase</keyword>
<feature type="compositionally biased region" description="Polar residues" evidence="13">
    <location>
        <begin position="664"/>
        <end position="676"/>
    </location>
</feature>
<feature type="compositionally biased region" description="Polar residues" evidence="13">
    <location>
        <begin position="1184"/>
        <end position="1193"/>
    </location>
</feature>
<feature type="compositionally biased region" description="Basic and acidic residues" evidence="13">
    <location>
        <begin position="1004"/>
        <end position="1021"/>
    </location>
</feature>
<protein>
    <recommendedName>
        <fullName evidence="8">Ubiquitin carboxyl-terminal hydrolase 36</fullName>
        <ecNumber evidence="3">3.4.19.12</ecNumber>
    </recommendedName>
    <alternativeName>
        <fullName evidence="11">Deubiquitinating enzyme 36</fullName>
    </alternativeName>
    <alternativeName>
        <fullName evidence="10">Protein scrawny</fullName>
    </alternativeName>
    <alternativeName>
        <fullName evidence="9">Ubiquitin thioesterase 36</fullName>
    </alternativeName>
    <alternativeName>
        <fullName evidence="12">Ubiquitin-specific-processing protease 36</fullName>
    </alternativeName>
</protein>
<dbReference type="GO" id="GO:0006508">
    <property type="term" value="P:proteolysis"/>
    <property type="evidence" value="ECO:0007669"/>
    <property type="project" value="UniProtKB-KW"/>
</dbReference>
<dbReference type="PANTHER" id="PTHR24006">
    <property type="entry name" value="UBIQUITIN CARBOXYL-TERMINAL HYDROLASE"/>
    <property type="match status" value="1"/>
</dbReference>
<dbReference type="EC" id="3.4.19.12" evidence="3"/>
<dbReference type="RefSeq" id="XP_035694543.1">
    <property type="nucleotide sequence ID" value="XM_035838650.1"/>
</dbReference>
<keyword evidence="5" id="KW-0833">Ubl conjugation pathway</keyword>
<evidence type="ECO:0000313" key="15">
    <source>
        <dbReference type="Proteomes" id="UP000001554"/>
    </source>
</evidence>
<dbReference type="GO" id="GO:0031647">
    <property type="term" value="P:regulation of protein stability"/>
    <property type="evidence" value="ECO:0000318"/>
    <property type="project" value="GO_Central"/>
</dbReference>
<name>A0A9J7M4Y1_BRAFL</name>
<dbReference type="KEGG" id="bfo:118428555"/>
<dbReference type="OMA" id="RHIQFPE"/>
<evidence type="ECO:0000256" key="10">
    <source>
        <dbReference type="ARBA" id="ARBA00042154"/>
    </source>
</evidence>
<evidence type="ECO:0000256" key="3">
    <source>
        <dbReference type="ARBA" id="ARBA00012759"/>
    </source>
</evidence>
<feature type="compositionally biased region" description="Polar residues" evidence="13">
    <location>
        <begin position="834"/>
        <end position="854"/>
    </location>
</feature>
<feature type="compositionally biased region" description="Basic and acidic residues" evidence="13">
    <location>
        <begin position="1047"/>
        <end position="1077"/>
    </location>
</feature>
<feature type="compositionally biased region" description="Basic residues" evidence="13">
    <location>
        <begin position="970"/>
        <end position="1003"/>
    </location>
</feature>
<evidence type="ECO:0000256" key="8">
    <source>
        <dbReference type="ARBA" id="ARBA00039432"/>
    </source>
</evidence>
<feature type="compositionally biased region" description="Polar residues" evidence="13">
    <location>
        <begin position="691"/>
        <end position="713"/>
    </location>
</feature>
<dbReference type="OrthoDB" id="420187at2759"/>
<feature type="compositionally biased region" description="Basic and acidic residues" evidence="13">
    <location>
        <begin position="112"/>
        <end position="121"/>
    </location>
</feature>
<accession>A0A9J7M4Y1</accession>
<comment type="catalytic activity">
    <reaction evidence="1">
        <text>Thiol-dependent hydrolysis of ester, thioester, amide, peptide and isopeptide bonds formed by the C-terminal Gly of ubiquitin (a 76-residue protein attached to proteins as an intracellular targeting signal).</text>
        <dbReference type="EC" id="3.4.19.12"/>
    </reaction>
</comment>
<dbReference type="FunFam" id="3.90.70.10:FF:000119">
    <property type="entry name" value="Ubiquitin specific peptidase 36"/>
    <property type="match status" value="1"/>
</dbReference>
<dbReference type="GO" id="GO:0005634">
    <property type="term" value="C:nucleus"/>
    <property type="evidence" value="ECO:0000318"/>
    <property type="project" value="GO_Central"/>
</dbReference>
<feature type="compositionally biased region" description="Basic and acidic residues" evidence="13">
    <location>
        <begin position="940"/>
        <end position="952"/>
    </location>
</feature>
<feature type="compositionally biased region" description="Basic and acidic residues" evidence="13">
    <location>
        <begin position="678"/>
        <end position="687"/>
    </location>
</feature>
<dbReference type="CDD" id="cd02661">
    <property type="entry name" value="Peptidase_C19E"/>
    <property type="match status" value="1"/>
</dbReference>
<evidence type="ECO:0000256" key="12">
    <source>
        <dbReference type="ARBA" id="ARBA00043009"/>
    </source>
</evidence>
<feature type="compositionally biased region" description="Polar residues" evidence="13">
    <location>
        <begin position="520"/>
        <end position="541"/>
    </location>
</feature>